<organism evidence="1 2">
    <name type="scientific">Chryseobacterium shigense</name>
    <dbReference type="NCBI Taxonomy" id="297244"/>
    <lineage>
        <taxon>Bacteria</taxon>
        <taxon>Pseudomonadati</taxon>
        <taxon>Bacteroidota</taxon>
        <taxon>Flavobacteriia</taxon>
        <taxon>Flavobacteriales</taxon>
        <taxon>Weeksellaceae</taxon>
        <taxon>Chryseobacterium group</taxon>
        <taxon>Chryseobacterium</taxon>
    </lineage>
</organism>
<dbReference type="NCBIfam" id="NF047798">
    <property type="entry name" value="leader_Chryseo"/>
    <property type="match status" value="1"/>
</dbReference>
<reference evidence="2" key="1">
    <citation type="submission" date="2017-01" db="EMBL/GenBank/DDBJ databases">
        <authorList>
            <person name="Varghese N."/>
            <person name="Submissions S."/>
        </authorList>
    </citation>
    <scope>NUCLEOTIDE SEQUENCE [LARGE SCALE GENOMIC DNA]</scope>
    <source>
        <strain evidence="2">DSM 17126</strain>
    </source>
</reference>
<proteinExistence type="predicted"/>
<accession>A0A1N7I7A4</accession>
<dbReference type="EMBL" id="FTNY01000002">
    <property type="protein sequence ID" value="SIS32880.1"/>
    <property type="molecule type" value="Genomic_DNA"/>
</dbReference>
<protein>
    <submittedName>
        <fullName evidence="1">Uncharacterized protein</fullName>
    </submittedName>
</protein>
<dbReference type="InterPro" id="IPR058074">
    <property type="entry name" value="Bacteriocin-like"/>
</dbReference>
<keyword evidence="2" id="KW-1185">Reference proteome</keyword>
<gene>
    <name evidence="1" type="ORF">SAMN05421639_102407</name>
</gene>
<name>A0A1N7I7A4_9FLAO</name>
<dbReference type="RefSeq" id="WP_165789168.1">
    <property type="nucleotide sequence ID" value="NZ_FTNY01000002.1"/>
</dbReference>
<dbReference type="Proteomes" id="UP000186373">
    <property type="component" value="Unassembled WGS sequence"/>
</dbReference>
<evidence type="ECO:0000313" key="2">
    <source>
        <dbReference type="Proteomes" id="UP000186373"/>
    </source>
</evidence>
<sequence length="57" mass="6450">MKNLKKLNRKQKQEIQGAGMVKKCQIHNQCGFQECCDGGMCMPSLYYPLCGPILEIT</sequence>
<dbReference type="AlphaFoldDB" id="A0A1N7I7A4"/>
<evidence type="ECO:0000313" key="1">
    <source>
        <dbReference type="EMBL" id="SIS32880.1"/>
    </source>
</evidence>